<dbReference type="GO" id="GO:0030313">
    <property type="term" value="C:cell envelope"/>
    <property type="evidence" value="ECO:0007669"/>
    <property type="project" value="UniProtKB-SubCell"/>
</dbReference>
<comment type="subcellular location">
    <subcellularLocation>
        <location evidence="1">Cell envelope</location>
    </subcellularLocation>
</comment>
<organism evidence="7 8">
    <name type="scientific">Eiseniibacteriota bacterium</name>
    <dbReference type="NCBI Taxonomy" id="2212470"/>
    <lineage>
        <taxon>Bacteria</taxon>
        <taxon>Candidatus Eiseniibacteriota</taxon>
    </lineage>
</organism>
<keyword evidence="5" id="KW-0732">Signal</keyword>
<proteinExistence type="predicted"/>
<name>A0A538SL11_UNCEI</name>
<gene>
    <name evidence="7" type="ORF">E6K74_12735</name>
</gene>
<feature type="chain" id="PRO_5022235886" evidence="5">
    <location>
        <begin position="26"/>
        <end position="192"/>
    </location>
</feature>
<reference evidence="7 8" key="1">
    <citation type="journal article" date="2019" name="Nat. Microbiol.">
        <title>Mediterranean grassland soil C-N compound turnover is dependent on rainfall and depth, and is mediated by genomically divergent microorganisms.</title>
        <authorList>
            <person name="Diamond S."/>
            <person name="Andeer P.F."/>
            <person name="Li Z."/>
            <person name="Crits-Christoph A."/>
            <person name="Burstein D."/>
            <person name="Anantharaman K."/>
            <person name="Lane K.R."/>
            <person name="Thomas B.C."/>
            <person name="Pan C."/>
            <person name="Northen T.R."/>
            <person name="Banfield J.F."/>
        </authorList>
    </citation>
    <scope>NUCLEOTIDE SEQUENCE [LARGE SCALE GENOMIC DNA]</scope>
    <source>
        <strain evidence="7">WS_4</strain>
    </source>
</reference>
<keyword evidence="4" id="KW-0676">Redox-active center</keyword>
<accession>A0A538SL11</accession>
<dbReference type="InterPro" id="IPR036249">
    <property type="entry name" value="Thioredoxin-like_sf"/>
</dbReference>
<evidence type="ECO:0000313" key="8">
    <source>
        <dbReference type="Proteomes" id="UP000319829"/>
    </source>
</evidence>
<dbReference type="Pfam" id="PF00578">
    <property type="entry name" value="AhpC-TSA"/>
    <property type="match status" value="1"/>
</dbReference>
<dbReference type="AlphaFoldDB" id="A0A538SL11"/>
<dbReference type="PANTHER" id="PTHR42852:SF6">
    <property type="entry name" value="THIOL:DISULFIDE INTERCHANGE PROTEIN DSBE"/>
    <property type="match status" value="1"/>
</dbReference>
<evidence type="ECO:0000256" key="1">
    <source>
        <dbReference type="ARBA" id="ARBA00004196"/>
    </source>
</evidence>
<evidence type="ECO:0000313" key="7">
    <source>
        <dbReference type="EMBL" id="TMQ52064.1"/>
    </source>
</evidence>
<dbReference type="Proteomes" id="UP000319829">
    <property type="component" value="Unassembled WGS sequence"/>
</dbReference>
<comment type="caution">
    <text evidence="7">The sequence shown here is derived from an EMBL/GenBank/DDBJ whole genome shotgun (WGS) entry which is preliminary data.</text>
</comment>
<feature type="signal peptide" evidence="5">
    <location>
        <begin position="1"/>
        <end position="25"/>
    </location>
</feature>
<dbReference type="Gene3D" id="3.40.30.10">
    <property type="entry name" value="Glutaredoxin"/>
    <property type="match status" value="1"/>
</dbReference>
<evidence type="ECO:0000256" key="5">
    <source>
        <dbReference type="SAM" id="SignalP"/>
    </source>
</evidence>
<dbReference type="SUPFAM" id="SSF52833">
    <property type="entry name" value="Thioredoxin-like"/>
    <property type="match status" value="1"/>
</dbReference>
<dbReference type="InterPro" id="IPR050553">
    <property type="entry name" value="Thioredoxin_ResA/DsbE_sf"/>
</dbReference>
<keyword evidence="2" id="KW-0201">Cytochrome c-type biogenesis</keyword>
<dbReference type="GO" id="GO:0016209">
    <property type="term" value="F:antioxidant activity"/>
    <property type="evidence" value="ECO:0007669"/>
    <property type="project" value="InterPro"/>
</dbReference>
<dbReference type="CDD" id="cd02966">
    <property type="entry name" value="TlpA_like_family"/>
    <property type="match status" value="1"/>
</dbReference>
<dbReference type="EMBL" id="VBOU01000118">
    <property type="protein sequence ID" value="TMQ52064.1"/>
    <property type="molecule type" value="Genomic_DNA"/>
</dbReference>
<sequence length="192" mass="20851">MRRVRPASRHLLAWALLVVTPCSFARAESAVTPLLKPLDLVDYASRAAPPHFSGSTIDSRRVSMRDLRGKVVLINFWASWCAECRPEMPVLERLHRELAPQGFAVIGINAREGSEVIRRYASALGLTFPLVLDRDGKINALYGVVGLPTTFLVGRDGRAVALAVGPREWASTPARSLIQALLAEPAPPPGAP</sequence>
<evidence type="ECO:0000259" key="6">
    <source>
        <dbReference type="PROSITE" id="PS51352"/>
    </source>
</evidence>
<dbReference type="PROSITE" id="PS51352">
    <property type="entry name" value="THIOREDOXIN_2"/>
    <property type="match status" value="1"/>
</dbReference>
<evidence type="ECO:0000256" key="2">
    <source>
        <dbReference type="ARBA" id="ARBA00022748"/>
    </source>
</evidence>
<feature type="domain" description="Thioredoxin" evidence="6">
    <location>
        <begin position="43"/>
        <end position="183"/>
    </location>
</feature>
<dbReference type="InterPro" id="IPR000866">
    <property type="entry name" value="AhpC/TSA"/>
</dbReference>
<dbReference type="GO" id="GO:0016491">
    <property type="term" value="F:oxidoreductase activity"/>
    <property type="evidence" value="ECO:0007669"/>
    <property type="project" value="InterPro"/>
</dbReference>
<dbReference type="GO" id="GO:0017004">
    <property type="term" value="P:cytochrome complex assembly"/>
    <property type="evidence" value="ECO:0007669"/>
    <property type="project" value="UniProtKB-KW"/>
</dbReference>
<dbReference type="PANTHER" id="PTHR42852">
    <property type="entry name" value="THIOL:DISULFIDE INTERCHANGE PROTEIN DSBE"/>
    <property type="match status" value="1"/>
</dbReference>
<evidence type="ECO:0000256" key="4">
    <source>
        <dbReference type="ARBA" id="ARBA00023284"/>
    </source>
</evidence>
<evidence type="ECO:0000256" key="3">
    <source>
        <dbReference type="ARBA" id="ARBA00023157"/>
    </source>
</evidence>
<keyword evidence="3" id="KW-1015">Disulfide bond</keyword>
<dbReference type="InterPro" id="IPR013766">
    <property type="entry name" value="Thioredoxin_domain"/>
</dbReference>
<protein>
    <submittedName>
        <fullName evidence="7">TlpA family protein disulfide reductase</fullName>
    </submittedName>
</protein>